<dbReference type="Gene3D" id="3.40.50.1360">
    <property type="match status" value="1"/>
</dbReference>
<dbReference type="GO" id="GO:0004751">
    <property type="term" value="F:ribose-5-phosphate isomerase activity"/>
    <property type="evidence" value="ECO:0007669"/>
    <property type="project" value="UniProtKB-EC"/>
</dbReference>
<evidence type="ECO:0000256" key="1">
    <source>
        <dbReference type="ARBA" id="ARBA00001713"/>
    </source>
</evidence>
<evidence type="ECO:0000313" key="7">
    <source>
        <dbReference type="EMBL" id="VTZ79430.1"/>
    </source>
</evidence>
<comment type="similarity">
    <text evidence="3">Belongs to the ribose 5-phosphate isomerase family.</text>
</comment>
<protein>
    <recommendedName>
        <fullName evidence="4">ribose-5-phosphate isomerase</fullName>
        <ecNumber evidence="4">5.3.1.6</ecNumber>
    </recommendedName>
</protein>
<dbReference type="EC" id="5.3.1.6" evidence="4"/>
<evidence type="ECO:0000313" key="9">
    <source>
        <dbReference type="Proteomes" id="UP000072904"/>
    </source>
</evidence>
<dbReference type="InterPro" id="IPR004788">
    <property type="entry name" value="Ribose5P_isomerase_type_A"/>
</dbReference>
<dbReference type="Pfam" id="PF06026">
    <property type="entry name" value="Rib_5-P_isom_A"/>
    <property type="match status" value="1"/>
</dbReference>
<dbReference type="VEuPathDB" id="PlasmoDB:PY17X_1115400"/>
<dbReference type="RefSeq" id="XP_727992.1">
    <property type="nucleotide sequence ID" value="XM_722899.1"/>
</dbReference>
<keyword evidence="5 7" id="KW-0413">Isomerase</keyword>
<dbReference type="OMA" id="ACHVQEK"/>
<sequence length="238" mass="26000">MDSLKKIVAYKAVDEYVQSNMTIGLGTGSTVFYVIERIDALMKSGKIKNLICVPTSIDTEIKAKSLGIPLTSLTKNLKIDIAIDGADEIDSDLNLIKGRGGALVREKLVAGNASCFIIIVDESKMCEDGLGTTGAVPIEILSFGYEIIIENLLKISALKNCIYRLREKNGEIFITDNNNYIVDFFFDNPIENLAQTCEQIKMTTGVIDHGIFVNMASIALISKINGTILTLKKNKGIN</sequence>
<dbReference type="SUPFAM" id="SSF75445">
    <property type="entry name" value="D-ribose-5-phosphate isomerase (RpiA), lid domain"/>
    <property type="match status" value="1"/>
</dbReference>
<dbReference type="PANTHER" id="PTHR43748:SF3">
    <property type="entry name" value="RIBOSE-5-PHOSPHATE ISOMERASE 3, CHLOROPLASTIC-RELATED"/>
    <property type="match status" value="1"/>
</dbReference>
<dbReference type="Proteomes" id="UP000072904">
    <property type="component" value="Chromosome 11"/>
</dbReference>
<evidence type="ECO:0000256" key="2">
    <source>
        <dbReference type="ARBA" id="ARBA00004988"/>
    </source>
</evidence>
<reference evidence="6" key="2">
    <citation type="submission" date="2014-05" db="EMBL/GenBank/DDBJ databases">
        <authorList>
            <person name="Aslett A.Martin."/>
            <person name="De Silva Nishadi"/>
        </authorList>
    </citation>
    <scope>NUCLEOTIDE SEQUENCE</scope>
    <source>
        <strain evidence="6">YM</strain>
    </source>
</reference>
<dbReference type="FunFam" id="3.40.50.1360:FF:000001">
    <property type="entry name" value="Ribose-5-phosphate isomerase A"/>
    <property type="match status" value="1"/>
</dbReference>
<dbReference type="VEuPathDB" id="PlasmoDB:PYYM_1116300"/>
<reference evidence="7" key="4">
    <citation type="submission" date="2019-05" db="EMBL/GenBank/DDBJ databases">
        <authorList>
            <consortium name="Pathogen Informatics"/>
        </authorList>
    </citation>
    <scope>NUCLEOTIDE SEQUENCE</scope>
    <source>
        <strain evidence="7">17X</strain>
    </source>
</reference>
<dbReference type="GeneID" id="3800200"/>
<dbReference type="GO" id="GO:0009052">
    <property type="term" value="P:pentose-phosphate shunt, non-oxidative branch"/>
    <property type="evidence" value="ECO:0007669"/>
    <property type="project" value="InterPro"/>
</dbReference>
<reference evidence="7" key="3">
    <citation type="submission" date="2014-05" db="EMBL/GenBank/DDBJ databases">
        <authorList>
            <person name="Aslett M.A."/>
            <person name="De Silva N."/>
        </authorList>
    </citation>
    <scope>NUCLEOTIDE SEQUENCE</scope>
    <source>
        <strain evidence="7">17X</strain>
    </source>
</reference>
<evidence type="ECO:0000256" key="5">
    <source>
        <dbReference type="ARBA" id="ARBA00023235"/>
    </source>
</evidence>
<organism evidence="6 9">
    <name type="scientific">Plasmodium yoelii</name>
    <dbReference type="NCBI Taxonomy" id="5861"/>
    <lineage>
        <taxon>Eukaryota</taxon>
        <taxon>Sar</taxon>
        <taxon>Alveolata</taxon>
        <taxon>Apicomplexa</taxon>
        <taxon>Aconoidasida</taxon>
        <taxon>Haemosporida</taxon>
        <taxon>Plasmodiidae</taxon>
        <taxon>Plasmodium</taxon>
        <taxon>Plasmodium (Vinckeia)</taxon>
    </lineage>
</organism>
<dbReference type="SUPFAM" id="SSF100950">
    <property type="entry name" value="NagB/RpiA/CoA transferase-like"/>
    <property type="match status" value="1"/>
</dbReference>
<dbReference type="PANTHER" id="PTHR43748">
    <property type="entry name" value="RIBOSE-5-PHOSPHATE ISOMERASE 3, CHLOROPLASTIC-RELATED"/>
    <property type="match status" value="1"/>
</dbReference>
<dbReference type="NCBIfam" id="TIGR00021">
    <property type="entry name" value="rpiA"/>
    <property type="match status" value="1"/>
</dbReference>
<dbReference type="OrthoDB" id="1555531at2759"/>
<dbReference type="VEuPathDB" id="PlasmoDB:Py17XNL_001105557"/>
<dbReference type="EMBL" id="LK934639">
    <property type="protein sequence ID" value="CDU18845.1"/>
    <property type="molecule type" value="Genomic_DNA"/>
</dbReference>
<dbReference type="InterPro" id="IPR037171">
    <property type="entry name" value="NagB/RpiA_transferase-like"/>
</dbReference>
<reference evidence="8 9" key="1">
    <citation type="journal article" date="2014" name="BMC Biol.">
        <title>A comprehensive evaluation of rodent malaria parasite genomes and gene expression.</title>
        <authorList>
            <person name="Otto T.D."/>
            <person name="Bohme U."/>
            <person name="Jackson A.P."/>
            <person name="Hunt M."/>
            <person name="Franke-Fayard B."/>
            <person name="Hoeijmakers W.A."/>
            <person name="Religa A.A."/>
            <person name="Robertson L."/>
            <person name="Sanders M."/>
            <person name="Ogun S.A."/>
            <person name="Cunningham D."/>
            <person name="Erhart A."/>
            <person name="Billker O."/>
            <person name="Khan S.M."/>
            <person name="Stunnenberg H.G."/>
            <person name="Langhorne J."/>
            <person name="Holder A.A."/>
            <person name="Waters A.P."/>
            <person name="Newbold C.I."/>
            <person name="Pain A."/>
            <person name="Berriman M."/>
            <person name="Janse C.J."/>
        </authorList>
    </citation>
    <scope>NUCLEOTIDE SEQUENCE [LARGE SCALE GENOMIC DNA]</scope>
    <source>
        <strain evidence="7 8">17X</strain>
        <strain evidence="6 9">YM</strain>
    </source>
</reference>
<proteinExistence type="inferred from homology"/>
<dbReference type="KEGG" id="pyo:PY17X_1115400"/>
<dbReference type="UniPathway" id="UPA00115">
    <property type="reaction ID" value="UER00412"/>
</dbReference>
<evidence type="ECO:0000256" key="3">
    <source>
        <dbReference type="ARBA" id="ARBA00008088"/>
    </source>
</evidence>
<dbReference type="EMBL" id="LM993665">
    <property type="protein sequence ID" value="VTZ79430.1"/>
    <property type="molecule type" value="Genomic_DNA"/>
</dbReference>
<comment type="catalytic activity">
    <reaction evidence="1">
        <text>aldehydo-D-ribose 5-phosphate = D-ribulose 5-phosphate</text>
        <dbReference type="Rhea" id="RHEA:14657"/>
        <dbReference type="ChEBI" id="CHEBI:58121"/>
        <dbReference type="ChEBI" id="CHEBI:58273"/>
        <dbReference type="EC" id="5.3.1.6"/>
    </reaction>
</comment>
<dbReference type="AlphaFoldDB" id="A0A078K8U6"/>
<dbReference type="InterPro" id="IPR050262">
    <property type="entry name" value="Ribose-5P_isomerase"/>
</dbReference>
<dbReference type="Proteomes" id="UP000072874">
    <property type="component" value="Chromosome 11"/>
</dbReference>
<evidence type="ECO:0000256" key="4">
    <source>
        <dbReference type="ARBA" id="ARBA00011959"/>
    </source>
</evidence>
<dbReference type="CDD" id="cd01398">
    <property type="entry name" value="RPI_A"/>
    <property type="match status" value="1"/>
</dbReference>
<accession>A0A078K8U6</accession>
<dbReference type="VEuPathDB" id="PlasmoDB:PY07185"/>
<comment type="pathway">
    <text evidence="2">Carbohydrate degradation; pentose phosphate pathway; D-ribose 5-phosphate from D-ribulose 5-phosphate (non-oxidative stage): step 1/1.</text>
</comment>
<gene>
    <name evidence="7" type="ORF">PY17X_1115400</name>
    <name evidence="6" type="ORF">PYYM_1116300</name>
</gene>
<evidence type="ECO:0000313" key="8">
    <source>
        <dbReference type="Proteomes" id="UP000072874"/>
    </source>
</evidence>
<evidence type="ECO:0000313" key="6">
    <source>
        <dbReference type="EMBL" id="CDU18845.1"/>
    </source>
</evidence>
<name>A0A078K8U6_PLAYE</name>
<dbReference type="NCBIfam" id="NF001924">
    <property type="entry name" value="PRK00702.1"/>
    <property type="match status" value="1"/>
</dbReference>
<dbReference type="Gene3D" id="3.30.70.260">
    <property type="match status" value="1"/>
</dbReference>